<proteinExistence type="predicted"/>
<keyword evidence="1" id="KW-0175">Coiled coil</keyword>
<dbReference type="Proteomes" id="UP001056429">
    <property type="component" value="Unassembled WGS sequence"/>
</dbReference>
<accession>A0A9J6P7A2</accession>
<protein>
    <recommendedName>
        <fullName evidence="2">Band 7 domain-containing protein</fullName>
    </recommendedName>
</protein>
<reference evidence="3" key="2">
    <citation type="submission" date="2021-04" db="EMBL/GenBank/DDBJ databases">
        <authorList>
            <person name="Dong X."/>
        </authorList>
    </citation>
    <scope>NUCLEOTIDE SEQUENCE</scope>
    <source>
        <strain evidence="3">ZWT</strain>
    </source>
</reference>
<dbReference type="EMBL" id="JAGSOJ010000004">
    <property type="protein sequence ID" value="MCM1991677.1"/>
    <property type="molecule type" value="Genomic_DNA"/>
</dbReference>
<feature type="domain" description="Band 7" evidence="2">
    <location>
        <begin position="48"/>
        <end position="279"/>
    </location>
</feature>
<dbReference type="Pfam" id="PF01145">
    <property type="entry name" value="Band_7"/>
    <property type="match status" value="1"/>
</dbReference>
<evidence type="ECO:0000313" key="4">
    <source>
        <dbReference type="Proteomes" id="UP001056429"/>
    </source>
</evidence>
<comment type="caution">
    <text evidence="3">The sequence shown here is derived from an EMBL/GenBank/DDBJ whole genome shotgun (WGS) entry which is preliminary data.</text>
</comment>
<organism evidence="3 4">
    <name type="scientific">Oceanirhabdus seepicola</name>
    <dbReference type="NCBI Taxonomy" id="2828781"/>
    <lineage>
        <taxon>Bacteria</taxon>
        <taxon>Bacillati</taxon>
        <taxon>Bacillota</taxon>
        <taxon>Clostridia</taxon>
        <taxon>Eubacteriales</taxon>
        <taxon>Clostridiaceae</taxon>
        <taxon>Oceanirhabdus</taxon>
    </lineage>
</organism>
<feature type="coiled-coil region" evidence="1">
    <location>
        <begin position="259"/>
        <end position="346"/>
    </location>
</feature>
<keyword evidence="4" id="KW-1185">Reference proteome</keyword>
<dbReference type="AlphaFoldDB" id="A0A9J6P7A2"/>
<reference evidence="3" key="1">
    <citation type="journal article" date="2021" name="mSystems">
        <title>Bacteria and Archaea Synergistically Convert Glycine Betaine to Biogenic Methane in the Formosa Cold Seep of the South China Sea.</title>
        <authorList>
            <person name="Li L."/>
            <person name="Zhang W."/>
            <person name="Zhang S."/>
            <person name="Song L."/>
            <person name="Sun Q."/>
            <person name="Zhang H."/>
            <person name="Xiang H."/>
            <person name="Dong X."/>
        </authorList>
    </citation>
    <scope>NUCLEOTIDE SEQUENCE</scope>
    <source>
        <strain evidence="3">ZWT</strain>
    </source>
</reference>
<evidence type="ECO:0000313" key="3">
    <source>
        <dbReference type="EMBL" id="MCM1991677.1"/>
    </source>
</evidence>
<evidence type="ECO:0000256" key="1">
    <source>
        <dbReference type="SAM" id="Coils"/>
    </source>
</evidence>
<sequence>MESGIMPNKPQRPKRNISKKLTRGLIGLGLIAVLSLALLNGVVGHNNAGYYKIKQGRFSGDLSVIDKAGMHMQNFGIETEYTVSDTYYFSKSDLDGGAGKDAQAIQVRFVGGGTGEISGSVKYKLPTAAEKRIQIHKDYRSYKAIQNDLVRQYTAQVLQNTSTIFTAEQTYSGSKGEFNMIFEKQLREGIYKTKSRQVKTKDADGNDLVTTIVEIQRDSDGKPIIAVESVFKKYGIELMQVSVKDIDYDEKIDTLIIQKQEAEQQRILARANAEKAKQDAITAIEQGKAKIAQAKAEEDVKKQRAITQAEQQKDVAILKAEEQKRVAELNKEKAELEASALLTKKEAEAQANKLLVQAGLTPKEKAEIEMKTKIGVAEQLSKVAVPKIIMGNGQNGTSPMDAISVNMLLDIIDKMDTQTEQ</sequence>
<name>A0A9J6P7A2_9CLOT</name>
<gene>
    <name evidence="3" type="ORF">KDK92_18220</name>
</gene>
<evidence type="ECO:0000259" key="2">
    <source>
        <dbReference type="Pfam" id="PF01145"/>
    </source>
</evidence>
<dbReference type="InterPro" id="IPR001107">
    <property type="entry name" value="Band_7"/>
</dbReference>
<dbReference type="RefSeq" id="WP_250860820.1">
    <property type="nucleotide sequence ID" value="NZ_JAGSOJ010000004.1"/>
</dbReference>